<reference evidence="2 3" key="1">
    <citation type="submission" date="2019-02" db="EMBL/GenBank/DDBJ databases">
        <title>Genome sequencing of the rare red list fungi Bondarzewia mesenterica.</title>
        <authorList>
            <person name="Buettner E."/>
            <person name="Kellner H."/>
        </authorList>
    </citation>
    <scope>NUCLEOTIDE SEQUENCE [LARGE SCALE GENOMIC DNA]</scope>
    <source>
        <strain evidence="2 3">DSM 108281</strain>
    </source>
</reference>
<name>A0A4V3XDR0_9AGAM</name>
<organism evidence="2 3">
    <name type="scientific">Bondarzewia mesenterica</name>
    <dbReference type="NCBI Taxonomy" id="1095465"/>
    <lineage>
        <taxon>Eukaryota</taxon>
        <taxon>Fungi</taxon>
        <taxon>Dikarya</taxon>
        <taxon>Basidiomycota</taxon>
        <taxon>Agaricomycotina</taxon>
        <taxon>Agaricomycetes</taxon>
        <taxon>Russulales</taxon>
        <taxon>Bondarzewiaceae</taxon>
        <taxon>Bondarzewia</taxon>
    </lineage>
</organism>
<accession>A0A4V3XDR0</accession>
<dbReference type="Proteomes" id="UP000310158">
    <property type="component" value="Unassembled WGS sequence"/>
</dbReference>
<feature type="region of interest" description="Disordered" evidence="1">
    <location>
        <begin position="1"/>
        <end position="22"/>
    </location>
</feature>
<gene>
    <name evidence="2" type="ORF">EW146_g8293</name>
</gene>
<evidence type="ECO:0000313" key="3">
    <source>
        <dbReference type="Proteomes" id="UP000310158"/>
    </source>
</evidence>
<proteinExistence type="predicted"/>
<evidence type="ECO:0000313" key="2">
    <source>
        <dbReference type="EMBL" id="THH10683.1"/>
    </source>
</evidence>
<keyword evidence="3" id="KW-1185">Reference proteome</keyword>
<dbReference type="AlphaFoldDB" id="A0A4V3XDR0"/>
<protein>
    <submittedName>
        <fullName evidence="2">Uncharacterized protein</fullName>
    </submittedName>
</protein>
<evidence type="ECO:0000256" key="1">
    <source>
        <dbReference type="SAM" id="MobiDB-lite"/>
    </source>
</evidence>
<sequence length="513" mass="56051">MSELDSALRRTGRSTRSRRDDNDLAEQFLPSSRCRDGPQELPTLIFEDNCLHIDELINTTIVDMGVIFQLSGQYEQQLDQYDPQLASLTASVTDQTTVNVQVPIDTAEMALSTATNCHLLEKNETSVEPVLSADASERISSITTNVSRSAINARASRVHEMRSSALTTNSITASGPTLPSVVNDLALPNRPQILATPATSSFQSNVFDNTFFAQLESQLHTDPASSHSSSTDASPWLASQPLDFAFNITSLESLATASDPSVPLQGSTSTPGGSAAPTMALIFVGIRKPDGTVRNFVEQLELPSPVTLDIIIDLLLGGQNQTARFVRKMQQDGTYVATSNTPIPIDMPGYDQYHHGFVKCGTLGDILSPNDHNGQIMFLPAGDTSERAHILQNHIATMRLYVIYIYSVDVPVRCALSVQIYLFIKKQDDVVPLSTLTSHHIASAILVPSPNAPVTSLSPAFGVITIMNHLGSAFTDIKLRYQSLDSRMYGTAYRNIFKLRYIFQIWTSLGIGW</sequence>
<dbReference type="EMBL" id="SGPL01000556">
    <property type="protein sequence ID" value="THH10683.1"/>
    <property type="molecule type" value="Genomic_DNA"/>
</dbReference>
<comment type="caution">
    <text evidence="2">The sequence shown here is derived from an EMBL/GenBank/DDBJ whole genome shotgun (WGS) entry which is preliminary data.</text>
</comment>